<comment type="function">
    <text evidence="4">One of the early assembly proteins it binds 23S rRNA. One of the proteins that surrounds the polypeptide exit tunnel on the outside of the ribosome. Forms the main docking site for trigger factor binding to the ribosome.</text>
</comment>
<keyword evidence="2 4" id="KW-0689">Ribosomal protein</keyword>
<organism evidence="5 6">
    <name type="scientific">Bartonella silvatica</name>
    <dbReference type="NCBI Taxonomy" id="357760"/>
    <lineage>
        <taxon>Bacteria</taxon>
        <taxon>Pseudomonadati</taxon>
        <taxon>Pseudomonadota</taxon>
        <taxon>Alphaproteobacteria</taxon>
        <taxon>Hyphomicrobiales</taxon>
        <taxon>Bartonellaceae</taxon>
        <taxon>Bartonella</taxon>
    </lineage>
</organism>
<dbReference type="GO" id="GO:0005840">
    <property type="term" value="C:ribosome"/>
    <property type="evidence" value="ECO:0007669"/>
    <property type="project" value="UniProtKB-KW"/>
</dbReference>
<comment type="similarity">
    <text evidence="1 4">Belongs to the universal ribosomal protein uL23 family.</text>
</comment>
<reference evidence="5 6" key="1">
    <citation type="submission" date="2024-06" db="EMBL/GenBank/DDBJ databases">
        <title>Genomic Encyclopedia of Type Strains, Phase IV (KMG-IV): sequencing the most valuable type-strain genomes for metagenomic binning, comparative biology and taxonomic classification.</title>
        <authorList>
            <person name="Goeker M."/>
        </authorList>
    </citation>
    <scope>NUCLEOTIDE SEQUENCE [LARGE SCALE GENOMIC DNA]</scope>
    <source>
        <strain evidence="5 6">DSM 23649</strain>
    </source>
</reference>
<dbReference type="NCBIfam" id="NF004360">
    <property type="entry name" value="PRK05738.1-5"/>
    <property type="match status" value="1"/>
</dbReference>
<evidence type="ECO:0000256" key="4">
    <source>
        <dbReference type="HAMAP-Rule" id="MF_01369"/>
    </source>
</evidence>
<dbReference type="InterPro" id="IPR013025">
    <property type="entry name" value="Ribosomal_uL23-like"/>
</dbReference>
<evidence type="ECO:0000313" key="5">
    <source>
        <dbReference type="EMBL" id="MET3590050.1"/>
    </source>
</evidence>
<sequence length="97" mass="10659">MTDLRYYDIIVSPVITEKSTMISEYNQVAFNVAPKATKPEIKAAVESLFGVKVKAVNTIIRKGKMKRFRGIVGRQNDVKKAVVTLADGQSIDVSTGL</sequence>
<accession>A0ABV2HHL2</accession>
<dbReference type="HAMAP" id="MF_01369_B">
    <property type="entry name" value="Ribosomal_uL23_B"/>
    <property type="match status" value="1"/>
</dbReference>
<name>A0ABV2HHL2_9HYPH</name>
<keyword evidence="3 4" id="KW-0687">Ribonucleoprotein</keyword>
<keyword evidence="4" id="KW-0694">RNA-binding</keyword>
<dbReference type="InterPro" id="IPR012678">
    <property type="entry name" value="Ribosomal_uL23/eL15/eS24_sf"/>
</dbReference>
<comment type="caution">
    <text evidence="5">The sequence shown here is derived from an EMBL/GenBank/DDBJ whole genome shotgun (WGS) entry which is preliminary data.</text>
</comment>
<dbReference type="SUPFAM" id="SSF54189">
    <property type="entry name" value="Ribosomal proteins S24e, L23 and L15e"/>
    <property type="match status" value="1"/>
</dbReference>
<evidence type="ECO:0000313" key="6">
    <source>
        <dbReference type="Proteomes" id="UP001549086"/>
    </source>
</evidence>
<dbReference type="NCBIfam" id="NF004363">
    <property type="entry name" value="PRK05738.2-4"/>
    <property type="match status" value="1"/>
</dbReference>
<evidence type="ECO:0000256" key="3">
    <source>
        <dbReference type="ARBA" id="ARBA00023274"/>
    </source>
</evidence>
<dbReference type="EMBL" id="JBEPLI010000012">
    <property type="protein sequence ID" value="MET3590050.1"/>
    <property type="molecule type" value="Genomic_DNA"/>
</dbReference>
<dbReference type="InterPro" id="IPR012677">
    <property type="entry name" value="Nucleotide-bd_a/b_plait_sf"/>
</dbReference>
<dbReference type="NCBIfam" id="NF004359">
    <property type="entry name" value="PRK05738.1-3"/>
    <property type="match status" value="1"/>
</dbReference>
<dbReference type="Pfam" id="PF00276">
    <property type="entry name" value="Ribosomal_L23"/>
    <property type="match status" value="1"/>
</dbReference>
<dbReference type="Proteomes" id="UP001549086">
    <property type="component" value="Unassembled WGS sequence"/>
</dbReference>
<protein>
    <recommendedName>
        <fullName evidence="4">Large ribosomal subunit protein uL23</fullName>
    </recommendedName>
</protein>
<comment type="subunit">
    <text evidence="4">Part of the 50S ribosomal subunit. Contacts protein L29, and trigger factor when it is bound to the ribosome.</text>
</comment>
<evidence type="ECO:0000256" key="2">
    <source>
        <dbReference type="ARBA" id="ARBA00022980"/>
    </source>
</evidence>
<keyword evidence="4" id="KW-0699">rRNA-binding</keyword>
<dbReference type="PANTHER" id="PTHR11620">
    <property type="entry name" value="60S RIBOSOMAL PROTEIN L23A"/>
    <property type="match status" value="1"/>
</dbReference>
<keyword evidence="6" id="KW-1185">Reference proteome</keyword>
<evidence type="ECO:0000256" key="1">
    <source>
        <dbReference type="ARBA" id="ARBA00006700"/>
    </source>
</evidence>
<dbReference type="RefSeq" id="WP_354190091.1">
    <property type="nucleotide sequence ID" value="NZ_JBEPLI010000012.1"/>
</dbReference>
<gene>
    <name evidence="4" type="primary">rplW</name>
    <name evidence="5" type="ORF">ABID23_001148</name>
</gene>
<proteinExistence type="inferred from homology"/>
<dbReference type="Gene3D" id="3.30.70.330">
    <property type="match status" value="1"/>
</dbReference>